<dbReference type="InterPro" id="IPR036188">
    <property type="entry name" value="FAD/NAD-bd_sf"/>
</dbReference>
<dbReference type="SUPFAM" id="SSF51905">
    <property type="entry name" value="FAD/NAD(P)-binding domain"/>
    <property type="match status" value="1"/>
</dbReference>
<evidence type="ECO:0000313" key="7">
    <source>
        <dbReference type="EMBL" id="KKD38005.1"/>
    </source>
</evidence>
<evidence type="ECO:0000259" key="5">
    <source>
        <dbReference type="Pfam" id="PF02852"/>
    </source>
</evidence>
<dbReference type="GO" id="GO:0050660">
    <property type="term" value="F:flavin adenine dinucleotide binding"/>
    <property type="evidence" value="ECO:0007669"/>
    <property type="project" value="TreeGrafter"/>
</dbReference>
<dbReference type="InterPro" id="IPR023753">
    <property type="entry name" value="FAD/NAD-binding_dom"/>
</dbReference>
<dbReference type="InterPro" id="IPR004099">
    <property type="entry name" value="Pyr_nucl-diS_OxRdtase_dimer"/>
</dbReference>
<dbReference type="PANTHER" id="PTHR43014:SF2">
    <property type="entry name" value="MERCURIC REDUCTASE"/>
    <property type="match status" value="1"/>
</dbReference>
<dbReference type="Pfam" id="PF07992">
    <property type="entry name" value="Pyr_redox_2"/>
    <property type="match status" value="1"/>
</dbReference>
<dbReference type="Gene3D" id="3.30.390.30">
    <property type="match status" value="1"/>
</dbReference>
<sequence length="485" mass="54170">MIDYDVVIIGGSPTGRYAAALATQLQARVALVEPQKPTFAGQCWRWGYSAALRSVGQTVRQIERSQQLGWDSTSDNCNLDQTFSLNWRQTKQWMEAVVSNLEEQDSPAMLAALGVDVIFGQGEFVSQPHLAFVVNQRTLRSRTYLLATASQPKIPEIEGLLLTGFLTAETINKLTRIPEHLAIIGGDPSGTELAQTFARLGSNVTMIIKHDHILGKEDPEAAGLIQAKLEAVGIKILTQTEVIQAQKIQDKKWIQAGNKAIEVDEIIVAAGQQPQLNRLNLEALGVAFNREYLRLNEKLQTTHSRIYACGNLSGGYSYPHLANYEATIALKNALYLPIFQVNYQGVPWAVFSDPQLARVGLTETQAKRRYGDDILVYRDYFKHLPKAIIEEETVGFFKLIGHQNGEILGASIVGPQASEMISLIALAIRQGLKIQAIAQLPQIWPTFSQMSQQTAIAWLQHQRRCNTLLIDWIENLFHWRRSWSS</sequence>
<dbReference type="Gene3D" id="3.50.50.60">
    <property type="entry name" value="FAD/NAD(P)-binding domain"/>
    <property type="match status" value="2"/>
</dbReference>
<dbReference type="PRINTS" id="PR00368">
    <property type="entry name" value="FADPNR"/>
</dbReference>
<evidence type="ECO:0000256" key="3">
    <source>
        <dbReference type="ARBA" id="ARBA00022827"/>
    </source>
</evidence>
<evidence type="ECO:0000259" key="6">
    <source>
        <dbReference type="Pfam" id="PF07992"/>
    </source>
</evidence>
<organism evidence="7 8">
    <name type="scientific">Limnoraphis robusta CS-951</name>
    <dbReference type="NCBI Taxonomy" id="1637645"/>
    <lineage>
        <taxon>Bacteria</taxon>
        <taxon>Bacillati</taxon>
        <taxon>Cyanobacteriota</taxon>
        <taxon>Cyanophyceae</taxon>
        <taxon>Oscillatoriophycideae</taxon>
        <taxon>Oscillatoriales</taxon>
        <taxon>Sirenicapillariaceae</taxon>
        <taxon>Limnoraphis</taxon>
    </lineage>
</organism>
<feature type="binding site" evidence="4">
    <location>
        <begin position="185"/>
        <end position="192"/>
    </location>
    <ligand>
        <name>NAD(+)</name>
        <dbReference type="ChEBI" id="CHEBI:57540"/>
    </ligand>
</feature>
<dbReference type="OrthoDB" id="9807946at2"/>
<evidence type="ECO:0000256" key="2">
    <source>
        <dbReference type="ARBA" id="ARBA00022630"/>
    </source>
</evidence>
<dbReference type="InterPro" id="IPR001100">
    <property type="entry name" value="Pyr_nuc-diS_OxRdtase"/>
</dbReference>
<dbReference type="InterPro" id="IPR016156">
    <property type="entry name" value="FAD/NAD-linked_Rdtase_dimer_sf"/>
</dbReference>
<gene>
    <name evidence="7" type="ORF">WN50_11180</name>
</gene>
<proteinExistence type="inferred from homology"/>
<dbReference type="PIRSF" id="PIRSF000350">
    <property type="entry name" value="Mercury_reductase_MerA"/>
    <property type="match status" value="1"/>
</dbReference>
<feature type="binding site" evidence="4">
    <location>
        <position position="122"/>
    </location>
    <ligand>
        <name>FAD</name>
        <dbReference type="ChEBI" id="CHEBI:57692"/>
    </ligand>
</feature>
<feature type="domain" description="Pyridine nucleotide-disulphide oxidoreductase dimerisation" evidence="5">
    <location>
        <begin position="346"/>
        <end position="452"/>
    </location>
</feature>
<dbReference type="Pfam" id="PF02852">
    <property type="entry name" value="Pyr_redox_dim"/>
    <property type="match status" value="1"/>
</dbReference>
<dbReference type="PRINTS" id="PR00411">
    <property type="entry name" value="PNDRDTASEI"/>
</dbReference>
<dbReference type="Proteomes" id="UP000033607">
    <property type="component" value="Unassembled WGS sequence"/>
</dbReference>
<evidence type="ECO:0000256" key="4">
    <source>
        <dbReference type="PIRSR" id="PIRSR000350-3"/>
    </source>
</evidence>
<evidence type="ECO:0000313" key="8">
    <source>
        <dbReference type="Proteomes" id="UP000033607"/>
    </source>
</evidence>
<dbReference type="PATRIC" id="fig|1637645.4.peg.3829"/>
<keyword evidence="4" id="KW-0547">Nucleotide-binding</keyword>
<accession>A0A0F5YIH8</accession>
<evidence type="ECO:0000256" key="1">
    <source>
        <dbReference type="ARBA" id="ARBA00007532"/>
    </source>
</evidence>
<keyword evidence="3 4" id="KW-0274">FAD</keyword>
<keyword evidence="4" id="KW-0520">NAD</keyword>
<dbReference type="EMBL" id="LATL02000193">
    <property type="protein sequence ID" value="KKD38005.1"/>
    <property type="molecule type" value="Genomic_DNA"/>
</dbReference>
<dbReference type="RefSeq" id="WP_046278624.1">
    <property type="nucleotide sequence ID" value="NZ_LATL02000193.1"/>
</dbReference>
<feature type="binding site" evidence="4">
    <location>
        <begin position="148"/>
        <end position="150"/>
    </location>
    <ligand>
        <name>FAD</name>
        <dbReference type="ChEBI" id="CHEBI:57692"/>
    </ligand>
</feature>
<dbReference type="SUPFAM" id="SSF55424">
    <property type="entry name" value="FAD/NAD-linked reductases, dimerisation (C-terminal) domain"/>
    <property type="match status" value="1"/>
</dbReference>
<dbReference type="AlphaFoldDB" id="A0A0F5YIH8"/>
<comment type="similarity">
    <text evidence="1">Belongs to the class-I pyridine nucleotide-disulfide oxidoreductase family.</text>
</comment>
<comment type="cofactor">
    <cofactor evidence="4">
        <name>FAD</name>
        <dbReference type="ChEBI" id="CHEBI:57692"/>
    </cofactor>
    <text evidence="4">Binds 1 FAD per subunit.</text>
</comment>
<comment type="caution">
    <text evidence="7">The sequence shown here is derived from an EMBL/GenBank/DDBJ whole genome shotgun (WGS) entry which is preliminary data.</text>
</comment>
<protein>
    <submittedName>
        <fullName evidence="7">Mercuric reductase</fullName>
    </submittedName>
</protein>
<reference evidence="7 8" key="1">
    <citation type="submission" date="2015-06" db="EMBL/GenBank/DDBJ databases">
        <title>Draft genome assembly of filamentous brackish cyanobacterium Limnoraphis robusta strain CS-951.</title>
        <authorList>
            <person name="Willis A."/>
            <person name="Parks M."/>
            <person name="Burford M.A."/>
        </authorList>
    </citation>
    <scope>NUCLEOTIDE SEQUENCE [LARGE SCALE GENOMIC DNA]</scope>
    <source>
        <strain evidence="7 8">CS-951</strain>
    </source>
</reference>
<dbReference type="GO" id="GO:0003955">
    <property type="term" value="F:NAD(P)H dehydrogenase (quinone) activity"/>
    <property type="evidence" value="ECO:0007669"/>
    <property type="project" value="TreeGrafter"/>
</dbReference>
<name>A0A0F5YIH8_9CYAN</name>
<feature type="domain" description="FAD/NAD(P)-binding" evidence="6">
    <location>
        <begin position="4"/>
        <end position="313"/>
    </location>
</feature>
<keyword evidence="2" id="KW-0285">Flavoprotein</keyword>
<dbReference type="PANTHER" id="PTHR43014">
    <property type="entry name" value="MERCURIC REDUCTASE"/>
    <property type="match status" value="1"/>
</dbReference>
<feature type="binding site" evidence="4">
    <location>
        <position position="271"/>
    </location>
    <ligand>
        <name>NAD(+)</name>
        <dbReference type="ChEBI" id="CHEBI:57540"/>
    </ligand>
</feature>